<accession>A0ABQ5VW27</accession>
<keyword evidence="4" id="KW-1185">Reference proteome</keyword>
<dbReference type="SUPFAM" id="SSF52172">
    <property type="entry name" value="CheY-like"/>
    <property type="match status" value="1"/>
</dbReference>
<evidence type="ECO:0000313" key="4">
    <source>
        <dbReference type="Proteomes" id="UP001156694"/>
    </source>
</evidence>
<protein>
    <submittedName>
        <fullName evidence="3">Response regulator</fullName>
    </submittedName>
</protein>
<dbReference type="InterPro" id="IPR011006">
    <property type="entry name" value="CheY-like_superfamily"/>
</dbReference>
<comment type="caution">
    <text evidence="3">The sequence shown here is derived from an EMBL/GenBank/DDBJ whole genome shotgun (WGS) entry which is preliminary data.</text>
</comment>
<feature type="domain" description="Response regulatory" evidence="2">
    <location>
        <begin position="2"/>
        <end position="117"/>
    </location>
</feature>
<comment type="caution">
    <text evidence="1">Lacks conserved residue(s) required for the propagation of feature annotation.</text>
</comment>
<dbReference type="Proteomes" id="UP001156694">
    <property type="component" value="Unassembled WGS sequence"/>
</dbReference>
<dbReference type="PROSITE" id="PS50110">
    <property type="entry name" value="RESPONSE_REGULATORY"/>
    <property type="match status" value="1"/>
</dbReference>
<dbReference type="Gene3D" id="3.40.50.2300">
    <property type="match status" value="1"/>
</dbReference>
<dbReference type="EMBL" id="BSNN01000004">
    <property type="protein sequence ID" value="GLQ35276.1"/>
    <property type="molecule type" value="Genomic_DNA"/>
</dbReference>
<dbReference type="InterPro" id="IPR001789">
    <property type="entry name" value="Sig_transdc_resp-reg_receiver"/>
</dbReference>
<reference evidence="4" key="1">
    <citation type="journal article" date="2019" name="Int. J. Syst. Evol. Microbiol.">
        <title>The Global Catalogue of Microorganisms (GCM) 10K type strain sequencing project: providing services to taxonomists for standard genome sequencing and annotation.</title>
        <authorList>
            <consortium name="The Broad Institute Genomics Platform"/>
            <consortium name="The Broad Institute Genome Sequencing Center for Infectious Disease"/>
            <person name="Wu L."/>
            <person name="Ma J."/>
        </authorList>
    </citation>
    <scope>NUCLEOTIDE SEQUENCE [LARGE SCALE GENOMIC DNA]</scope>
    <source>
        <strain evidence="4">NBRC 110140</strain>
    </source>
</reference>
<gene>
    <name evidence="3" type="primary">osp</name>
    <name evidence="3" type="ORF">GCM10007939_15590</name>
</gene>
<proteinExistence type="predicted"/>
<organism evidence="3 4">
    <name type="scientific">Amylibacter marinus</name>
    <dbReference type="NCBI Taxonomy" id="1475483"/>
    <lineage>
        <taxon>Bacteria</taxon>
        <taxon>Pseudomonadati</taxon>
        <taxon>Pseudomonadota</taxon>
        <taxon>Alphaproteobacteria</taxon>
        <taxon>Rhodobacterales</taxon>
        <taxon>Paracoccaceae</taxon>
        <taxon>Amylibacter</taxon>
    </lineage>
</organism>
<sequence>MRVLIVENNLRRGEIWQRFLIRQGVNADLVPRQEDAISMLGETAFDVLVINITSSDPNILAVTDVAAFRNPNIAIIAVTSGSFFSDGSIFQLLPNARGCVSGDVPLEDLAAMVQHYGEKSGLGASAQGPRY</sequence>
<evidence type="ECO:0000313" key="3">
    <source>
        <dbReference type="EMBL" id="GLQ35276.1"/>
    </source>
</evidence>
<evidence type="ECO:0000259" key="2">
    <source>
        <dbReference type="PROSITE" id="PS50110"/>
    </source>
</evidence>
<dbReference type="RefSeq" id="WP_284377518.1">
    <property type="nucleotide sequence ID" value="NZ_BSNN01000004.1"/>
</dbReference>
<name>A0ABQ5VW27_9RHOB</name>
<evidence type="ECO:0000256" key="1">
    <source>
        <dbReference type="PROSITE-ProRule" id="PRU00169"/>
    </source>
</evidence>